<organism evidence="2 3">
    <name type="scientific">Tepidibacillus fermentans</name>
    <dbReference type="NCBI Taxonomy" id="1281767"/>
    <lineage>
        <taxon>Bacteria</taxon>
        <taxon>Bacillati</taxon>
        <taxon>Bacillota</taxon>
        <taxon>Bacilli</taxon>
        <taxon>Bacillales</taxon>
        <taxon>Bacillaceae</taxon>
        <taxon>Tepidibacillus</taxon>
    </lineage>
</organism>
<keyword evidence="2" id="KW-0131">Cell cycle</keyword>
<dbReference type="SMART" id="SM00842">
    <property type="entry name" value="FtsA"/>
    <property type="match status" value="1"/>
</dbReference>
<dbReference type="InterPro" id="IPR043129">
    <property type="entry name" value="ATPase_NBD"/>
</dbReference>
<dbReference type="Proteomes" id="UP000295788">
    <property type="component" value="Unassembled WGS sequence"/>
</dbReference>
<gene>
    <name evidence="2" type="ORF">EDD72_11363</name>
</gene>
<sequence length="720" mass="80240">MTQQTPIFALDIGTRSVIGVIIQPLEDGTFLIKDIKMKEHKDRSMLDGQIHDVVAVSETIQSVKEELEAKNGLLHQVAVAAAGRSLKTYRVKIDLPIEGQPLLRKEDIRALELSAVQQAQKLIVEDQSDQDITKYHCVGYSVVNYYLDHQVIGNLIDQRGKIASVEIIATFLPRVVVDSLISSLTRADLQMEALTLEPIAAIHVLIPPSMRKLNIALVDIGAGTSDIAITADGTVVAYGMVPFAGDEITEAISQQFLLDFHIAEEIKRQLSTVEEVTITDILGVTENVKSETVLDQIDQEIENLAHHITQKILELNGKPPQAIMLVGGGSQTPRLTEKIAKQLELPLQRVAIRSIDAIQYSIIWPDSILKGPDLVTPIGIGISSREKPIQYITLQVNGEIIRLFEMKSMTIGDALIAAGIAVNKLFGKPGMGLTVKINGKLCFFPGEYGSLPILLLNGELASLDTPIHNGDIIEVTPGIDGKDATLTVKETLSHSPIQPYHITINGKDYILKPLVEINGIDADYSNPIHDRDSIRFYHVTTIEEVLVLLGYSTIPYSKNEIKVYLNGEPKTLTYHPRKIYRNQKEVSLQDFIANGDHITLDQEELPFPTVRDLVEKEKHIFPFFEIEVTFNGQPLILQPKELQIYVNKKKASLNDPLKPNSLIEMIENQEQPTFSDVFRYIDFSISMPQGASRYVLRINGEPAEFHSPIKHGDQLELRWE</sequence>
<dbReference type="PANTHER" id="PTHR32432">
    <property type="entry name" value="CELL DIVISION PROTEIN FTSA-RELATED"/>
    <property type="match status" value="1"/>
</dbReference>
<name>A0A4R3KDF0_9BACI</name>
<evidence type="ECO:0000313" key="2">
    <source>
        <dbReference type="EMBL" id="TCS81304.1"/>
    </source>
</evidence>
<comment type="caution">
    <text evidence="2">The sequence shown here is derived from an EMBL/GenBank/DDBJ whole genome shotgun (WGS) entry which is preliminary data.</text>
</comment>
<keyword evidence="3" id="KW-1185">Reference proteome</keyword>
<dbReference type="Pfam" id="PF14450">
    <property type="entry name" value="FtsA"/>
    <property type="match status" value="1"/>
</dbReference>
<dbReference type="EMBL" id="SMAB01000013">
    <property type="protein sequence ID" value="TCS81304.1"/>
    <property type="molecule type" value="Genomic_DNA"/>
</dbReference>
<dbReference type="SUPFAM" id="SSF53067">
    <property type="entry name" value="Actin-like ATPase domain"/>
    <property type="match status" value="2"/>
</dbReference>
<dbReference type="Gene3D" id="3.30.420.40">
    <property type="match status" value="2"/>
</dbReference>
<dbReference type="AlphaFoldDB" id="A0A4R3KDF0"/>
<dbReference type="CDD" id="cd24004">
    <property type="entry name" value="ASKHA_NBD_PilM-like"/>
    <property type="match status" value="1"/>
</dbReference>
<dbReference type="GO" id="GO:0051301">
    <property type="term" value="P:cell division"/>
    <property type="evidence" value="ECO:0007669"/>
    <property type="project" value="UniProtKB-KW"/>
</dbReference>
<feature type="domain" description="SHS2" evidence="1">
    <location>
        <begin position="7"/>
        <end position="205"/>
    </location>
</feature>
<keyword evidence="2" id="KW-0132">Cell division</keyword>
<proteinExistence type="predicted"/>
<accession>A0A4R3KDF0</accession>
<dbReference type="PANTHER" id="PTHR32432:SF3">
    <property type="entry name" value="ETHANOLAMINE UTILIZATION PROTEIN EUTJ"/>
    <property type="match status" value="1"/>
</dbReference>
<dbReference type="RefSeq" id="WP_132769433.1">
    <property type="nucleotide sequence ID" value="NZ_SMAB01000013.1"/>
</dbReference>
<protein>
    <submittedName>
        <fullName evidence="2">Cell division protein FtsA</fullName>
    </submittedName>
</protein>
<dbReference type="OrthoDB" id="9768127at2"/>
<reference evidence="2 3" key="1">
    <citation type="submission" date="2019-03" db="EMBL/GenBank/DDBJ databases">
        <title>Genomic Encyclopedia of Type Strains, Phase IV (KMG-IV): sequencing the most valuable type-strain genomes for metagenomic binning, comparative biology and taxonomic classification.</title>
        <authorList>
            <person name="Goeker M."/>
        </authorList>
    </citation>
    <scope>NUCLEOTIDE SEQUENCE [LARGE SCALE GENOMIC DNA]</scope>
    <source>
        <strain evidence="2 3">DSM 23802</strain>
    </source>
</reference>
<evidence type="ECO:0000259" key="1">
    <source>
        <dbReference type="SMART" id="SM00842"/>
    </source>
</evidence>
<dbReference type="InterPro" id="IPR003494">
    <property type="entry name" value="SHS2_FtsA"/>
</dbReference>
<dbReference type="Gene3D" id="3.30.1490.300">
    <property type="match status" value="1"/>
</dbReference>
<dbReference type="InterPro" id="IPR050696">
    <property type="entry name" value="FtsA/MreB"/>
</dbReference>
<evidence type="ECO:0000313" key="3">
    <source>
        <dbReference type="Proteomes" id="UP000295788"/>
    </source>
</evidence>